<sequence>MRKEQTIEPTESGWIKAIAEDSGSSESDVRTVLLKFGVRAQTTPPRAKSLRFDSINLRGVRAGSERDGPFDLSWSDLGTGIWAVMSERNLRGKSSILNLLQAAIRGDFPGRVKPDVWKWLEIIEIRYRVDEVLHRLELRKAAGEEKAAEGRAMLSRSDSDGQWITLYEGDSGDGLKSQTEHLMMEELDFPLIYAHNKTTGGHPHGWPLIASTFFLSSSNEPKALFGDLPIDGLPLRLLQLFIGLSWVSTYSAALTAQKQVEQGLINRPNQSGVNAVLNTRLLEVDGQLAEAKKAHGAGDRSAKRLELAQLDDETAINRKTAETARVAFETDTATVASVSASYDDARRRLKQLEDERSAGYSFRQLSPTCCPACEAAFGKAAPGVEHGDGNTCALCKNDLAVHEDDLDNHHIQDAQTFVEELATSLQIAKAKLKASEKTARDATEQLRAVISRVRDLQEVISTSPADPELVVVQLEAQARQLRELLASLQSPANDDTETQGELKILCAATEVSKTLMTAMQSDVLNAIADSVMALAKKFGVSHVTSMHLDAGGKLKVHQGGADIYFSNLTMGEKLRIKIAISLAAVEVAKRRGHGRHPGLLIIDSPASEEVVNEDFEQMLDSVASAAKDIGGVQIIIGTIARKAVEAVVPSDHRLHAKGDGYLF</sequence>
<evidence type="ECO:0000256" key="1">
    <source>
        <dbReference type="SAM" id="Coils"/>
    </source>
</evidence>
<comment type="caution">
    <text evidence="2">The sequence shown here is derived from an EMBL/GenBank/DDBJ whole genome shotgun (WGS) entry which is preliminary data.</text>
</comment>
<dbReference type="InterPro" id="IPR027417">
    <property type="entry name" value="P-loop_NTPase"/>
</dbReference>
<dbReference type="Proteomes" id="UP001549204">
    <property type="component" value="Unassembled WGS sequence"/>
</dbReference>
<gene>
    <name evidence="2" type="ORF">ABID19_005754</name>
</gene>
<proteinExistence type="predicted"/>
<dbReference type="RefSeq" id="WP_263805050.1">
    <property type="nucleotide sequence ID" value="NZ_JBEPMC010000013.1"/>
</dbReference>
<dbReference type="Gene3D" id="3.40.50.300">
    <property type="entry name" value="P-loop containing nucleotide triphosphate hydrolases"/>
    <property type="match status" value="1"/>
</dbReference>
<evidence type="ECO:0000313" key="3">
    <source>
        <dbReference type="Proteomes" id="UP001549204"/>
    </source>
</evidence>
<evidence type="ECO:0008006" key="4">
    <source>
        <dbReference type="Google" id="ProtNLM"/>
    </source>
</evidence>
<keyword evidence="3" id="KW-1185">Reference proteome</keyword>
<accession>A0ABV2GX26</accession>
<dbReference type="EMBL" id="JBEPMC010000013">
    <property type="protein sequence ID" value="MET3582692.1"/>
    <property type="molecule type" value="Genomic_DNA"/>
</dbReference>
<dbReference type="SUPFAM" id="SSF52540">
    <property type="entry name" value="P-loop containing nucleoside triphosphate hydrolases"/>
    <property type="match status" value="1"/>
</dbReference>
<reference evidence="2 3" key="1">
    <citation type="submission" date="2024-06" db="EMBL/GenBank/DDBJ databases">
        <title>Genomic Encyclopedia of Type Strains, Phase IV (KMG-IV): sequencing the most valuable type-strain genomes for metagenomic binning, comparative biology and taxonomic classification.</title>
        <authorList>
            <person name="Goeker M."/>
        </authorList>
    </citation>
    <scope>NUCLEOTIDE SEQUENCE [LARGE SCALE GENOMIC DNA]</scope>
    <source>
        <strain evidence="2 3">DSM 100022</strain>
    </source>
</reference>
<keyword evidence="1" id="KW-0175">Coiled coil</keyword>
<feature type="coiled-coil region" evidence="1">
    <location>
        <begin position="418"/>
        <end position="459"/>
    </location>
</feature>
<organism evidence="2 3">
    <name type="scientific">Mesorhizobium robiniae</name>
    <dbReference type="NCBI Taxonomy" id="559315"/>
    <lineage>
        <taxon>Bacteria</taxon>
        <taxon>Pseudomonadati</taxon>
        <taxon>Pseudomonadota</taxon>
        <taxon>Alphaproteobacteria</taxon>
        <taxon>Hyphomicrobiales</taxon>
        <taxon>Phyllobacteriaceae</taxon>
        <taxon>Mesorhizobium</taxon>
    </lineage>
</organism>
<protein>
    <recommendedName>
        <fullName evidence="4">ATP-binding protein</fullName>
    </recommendedName>
</protein>
<evidence type="ECO:0000313" key="2">
    <source>
        <dbReference type="EMBL" id="MET3582692.1"/>
    </source>
</evidence>
<name>A0ABV2GX26_9HYPH</name>